<name>A0A1Q9DU29_SYMMI</name>
<gene>
    <name evidence="2" type="ORF">AK812_SmicGene18865</name>
</gene>
<evidence type="ECO:0000313" key="3">
    <source>
        <dbReference type="Proteomes" id="UP000186817"/>
    </source>
</evidence>
<evidence type="ECO:0000256" key="1">
    <source>
        <dbReference type="SAM" id="MobiDB-lite"/>
    </source>
</evidence>
<feature type="compositionally biased region" description="Polar residues" evidence="1">
    <location>
        <begin position="1"/>
        <end position="14"/>
    </location>
</feature>
<protein>
    <submittedName>
        <fullName evidence="2">Uncharacterized protein</fullName>
    </submittedName>
</protein>
<dbReference type="AlphaFoldDB" id="A0A1Q9DU29"/>
<reference evidence="2 3" key="1">
    <citation type="submission" date="2016-02" db="EMBL/GenBank/DDBJ databases">
        <title>Genome analysis of coral dinoflagellate symbionts highlights evolutionary adaptations to a symbiotic lifestyle.</title>
        <authorList>
            <person name="Aranda M."/>
            <person name="Li Y."/>
            <person name="Liew Y.J."/>
            <person name="Baumgarten S."/>
            <person name="Simakov O."/>
            <person name="Wilson M."/>
            <person name="Piel J."/>
            <person name="Ashoor H."/>
            <person name="Bougouffa S."/>
            <person name="Bajic V.B."/>
            <person name="Ryu T."/>
            <person name="Ravasi T."/>
            <person name="Bayer T."/>
            <person name="Micklem G."/>
            <person name="Kim H."/>
            <person name="Bhak J."/>
            <person name="Lajeunesse T.C."/>
            <person name="Voolstra C.R."/>
        </authorList>
    </citation>
    <scope>NUCLEOTIDE SEQUENCE [LARGE SCALE GENOMIC DNA]</scope>
    <source>
        <strain evidence="2 3">CCMP2467</strain>
    </source>
</reference>
<dbReference type="OrthoDB" id="422055at2759"/>
<comment type="caution">
    <text evidence="2">The sequence shown here is derived from an EMBL/GenBank/DDBJ whole genome shotgun (WGS) entry which is preliminary data.</text>
</comment>
<feature type="region of interest" description="Disordered" evidence="1">
    <location>
        <begin position="170"/>
        <end position="193"/>
    </location>
</feature>
<dbReference type="EMBL" id="LSRX01000389">
    <property type="protein sequence ID" value="OLP98680.1"/>
    <property type="molecule type" value="Genomic_DNA"/>
</dbReference>
<feature type="region of interest" description="Disordered" evidence="1">
    <location>
        <begin position="1"/>
        <end position="21"/>
    </location>
</feature>
<dbReference type="Proteomes" id="UP000186817">
    <property type="component" value="Unassembled WGS sequence"/>
</dbReference>
<evidence type="ECO:0000313" key="2">
    <source>
        <dbReference type="EMBL" id="OLP98680.1"/>
    </source>
</evidence>
<accession>A0A1Q9DU29</accession>
<keyword evidence="3" id="KW-1185">Reference proteome</keyword>
<proteinExistence type="predicted"/>
<sequence>MYLLLQRSSLQSEPTGDGEEEDRAVYLTLRLPFSPNSNFAPGTLHQVAGTQYAPAQPREACPTGTTELAKLREALLMIAQEKISSEAITSLLDEVAKGAQPESEFDRVCSFEAVLGIGLVVTCSTCDTLEYAWAYLFSGLYGSHELPSMHPRPLWCIEIDGFLDWLAKKEPKGQSGGAKASRTTGEPPHKGYSGFPRVNQISAPAEARFAGSIEVAEQLAGIHVTMDFRVQFKDDAVALDSLRGGCCNACGASLKDVQRSFSDNIFMGFIYGIAKAAFHRRMAIGPDDRNFSWLVRGPSLGACGPSCICLIAQTPDFLCFDDPLQCSSCHLNAALVLFVQYLFTDPSRGKELCANITMGVGLALILDLRRIAAEAALEQLLGRYWKDEAYREKVWNGHPRPEKWEDLTDFVVMGFNFPPSMFQLHLQFIHLPLLPFHYSRFIGFFPLEYMQQALARGDAVKMAIASSDTDIGDVIDKVKAAGVDYDVVYAVQPPGKCVYGASPCILAFAMAYGPLKRSDAAEVCSVESSYKALQNYGRPYDENGKPTGTYYKYAKAELKGLRKEAQNMFCKDMRSKDPKEVASFAPN</sequence>
<organism evidence="2 3">
    <name type="scientific">Symbiodinium microadriaticum</name>
    <name type="common">Dinoflagellate</name>
    <name type="synonym">Zooxanthella microadriatica</name>
    <dbReference type="NCBI Taxonomy" id="2951"/>
    <lineage>
        <taxon>Eukaryota</taxon>
        <taxon>Sar</taxon>
        <taxon>Alveolata</taxon>
        <taxon>Dinophyceae</taxon>
        <taxon>Suessiales</taxon>
        <taxon>Symbiodiniaceae</taxon>
        <taxon>Symbiodinium</taxon>
    </lineage>
</organism>